<organism evidence="1 2">
    <name type="scientific">Hydrogenophaga pseudoflava</name>
    <name type="common">Pseudomonas carboxydoflava</name>
    <dbReference type="NCBI Taxonomy" id="47421"/>
    <lineage>
        <taxon>Bacteria</taxon>
        <taxon>Pseudomonadati</taxon>
        <taxon>Pseudomonadota</taxon>
        <taxon>Betaproteobacteria</taxon>
        <taxon>Burkholderiales</taxon>
        <taxon>Comamonadaceae</taxon>
        <taxon>Hydrogenophaga</taxon>
    </lineage>
</organism>
<keyword evidence="2" id="KW-1185">Reference proteome</keyword>
<dbReference type="EMBL" id="CP037867">
    <property type="protein sequence ID" value="QBM30392.1"/>
    <property type="molecule type" value="Genomic_DNA"/>
</dbReference>
<protein>
    <submittedName>
        <fullName evidence="1">Uncharacterized protein</fullName>
    </submittedName>
</protein>
<evidence type="ECO:0000313" key="1">
    <source>
        <dbReference type="EMBL" id="QBM30392.1"/>
    </source>
</evidence>
<reference evidence="1 2" key="1">
    <citation type="submission" date="2019-03" db="EMBL/GenBank/DDBJ databases">
        <authorList>
            <person name="Sebastian G."/>
            <person name="Baumann P."/>
            <person name="Ruckert C."/>
            <person name="Kalinowski J."/>
            <person name="Nebel B."/>
            <person name="Takors R."/>
            <person name="Blombach B."/>
        </authorList>
    </citation>
    <scope>NUCLEOTIDE SEQUENCE [LARGE SCALE GENOMIC DNA]</scope>
    <source>
        <strain evidence="1 2">DSM 1084</strain>
    </source>
</reference>
<name>A0A4P6X1G1_HYDPS</name>
<accession>A0A4P6X1G1</accession>
<sequence length="154" mass="15791">MNAADTGPQLALDIGARETVINTPTGTTWTLPVGSATLWPLTPSGPSALAVENGIQTVEDAIERIAAEVPRGAHMVLSGRSLAPLQRGGAIAALAQGSIGLEDIEREYQLLAARAVGAPSACGTGFDDAAGDAVLLILRELMHHLGVRSLHGPD</sequence>
<evidence type="ECO:0000313" key="2">
    <source>
        <dbReference type="Proteomes" id="UP000293912"/>
    </source>
</evidence>
<proteinExistence type="predicted"/>
<dbReference type="KEGG" id="hpse:HPF_22085"/>
<gene>
    <name evidence="1" type="ORF">HPF_22085</name>
</gene>
<dbReference type="Proteomes" id="UP000293912">
    <property type="component" value="Chromosome"/>
</dbReference>
<dbReference type="RefSeq" id="WP_133157850.1">
    <property type="nucleotide sequence ID" value="NZ_CP037867.1"/>
</dbReference>
<dbReference type="AlphaFoldDB" id="A0A4P6X1G1"/>